<protein>
    <submittedName>
        <fullName evidence="9">BRCA2 repeat family protein</fullName>
    </submittedName>
</protein>
<feature type="compositionally biased region" description="Polar residues" evidence="6">
    <location>
        <begin position="23"/>
        <end position="37"/>
    </location>
</feature>
<dbReference type="InterPro" id="IPR015187">
    <property type="entry name" value="BRCA2_OB_1"/>
</dbReference>
<name>A0A1J4K8V0_9EUKA</name>
<dbReference type="Proteomes" id="UP000179807">
    <property type="component" value="Unassembled WGS sequence"/>
</dbReference>
<evidence type="ECO:0000313" key="10">
    <source>
        <dbReference type="Proteomes" id="UP000179807"/>
    </source>
</evidence>
<sequence>MEFHLSILHHFFQVSTLTSDCNKNDGSLNQKPNNNSNEFDKRQDLDQKSPNLKSNEISDHEFTGTFSTATGRNLTVSDESIKKAQNLLNNIDKDESTNFTLSDPSFQMNHQDRHQRPDYNIKEKNPIVDVNDDSFVGGFSFENKENPNFLNEHDFIVESISNHQNSFTFASGKSVPPISEKSIQKANDLLENKIINTEKLENVQKYPNENSRKTYPLISEDSLRNNYDQIKNSSNEKKIPKTSNLNFTFASGKPTPKISEKSLNDAKKLLFNDTLTPETNNKSDITKVQINFISNDFLSKNVNENMSTDTFTGSFTFASGKPGPKVSEETLRNAQKKYLDNQESVLMNTDNYSAGFLSASGKNIIVSKESLEKAKDGFGEFFIESNTDEINTNEFKGFSLASGKNVEVSEEMVKKAQQKYFENSDSTFTGGFSLASGKNVEVSEEALKRAENLLNDETISDNPAFMQGFYSASGKNISVSDESMRKAQNLLVNDQGDLNNGQNSSLSYGFSFASGKSAPISEESIKKAQNFLNFDNEVISNNTLIHNNNTFAGFSFSSGKNVPTISDESLRISQQIFENQSNNTLEFPNKPKTFFNEADEITQNSHYFSPVSSQDYENISNIRKSPQFLASPPQFPSPPQFDNSPNSLRMQWQSPSKNKFSPTAMALAKAAGISPIKQMTTQNSGNSTPSRSTYNNLTNIKNSIPMSVPYQNRQGLLKNEEPSPSAYTPNILRNVPAKQRKPFKPPKPFIAQENHTSNSDNLTKIQKIGIGPPKQEAKPFFEMKKVHTKERITLETHGRYHGPPSIHDTIFLPRDAETYRFEDGQGSADCFVALIEMGFDPLLLKPIWLKNHYKWIVWKLKNLDLSYPNMPQLLTYTNVLNELKYRAQTEILDAKRSCVRLIYERDGPPSAYMILVVSDILPDGCLELSDGWYSIPATIDTLLSECVKNEEIVIGMKLRICCAQLDGDDASGPLDEGRNTRMILRINSVRRARWDSLLGYQKCALFAVSISSLVANGGPLPYIEVVVQRKYPFLYREAPKEEGGIAKVRTQDQQSRFEQAQEQKMSETIEKLRNEWQKELDEEGTDASNSSVLLRKYLKATDQNAFLSSIVGEERIELNAQIERHNRQQEDFMRTKAEEYIRENSSEFTTLFSLLVTDLCPKNHSDAEVSFWRMSPDIYEEIKEGMAIRIFGLESSETRGDRLSSRGQSRFEKVEVKHASTIFRKRRILEKISDILFFSLEMQLPVGTEFDFIGFFIKSHNNVIYLSDGSPVIAAIDMKSNELKANDFSSSNNEKSLYGICYIENARFQAIDTHTGVAHFAAYDTTIISRSITSSNKYEWKALQKLRELVYLDPHLQRIEELINGNQIIYSQPYSIFGLISNKVKSQSNANVNSNVNLNICTVCDFDTIDCLYNENGKAVFCIGAPFVSSSWKSRFIETREEFDRGLNIIIKVSDGCGFKYLNITQLTVNSFFNVIGILATQEDIRKVTRFYTKYFQSGTEEMKNQRNAMKNRFSLDISNVEAMLRATMFHLELIYDEEDALQMMRTRRADLIFPFDEDEWSEFQLMMKNILIGKEFQFELFDDGKMNNEYVSIVSSISTVPLDKYVRTLISTF</sequence>
<keyword evidence="5" id="KW-0234">DNA repair</keyword>
<keyword evidence="10" id="KW-1185">Reference proteome</keyword>
<accession>A0A1J4K8V0</accession>
<dbReference type="PROSITE" id="PS50138">
    <property type="entry name" value="BRCA2_REPEAT"/>
    <property type="match status" value="6"/>
</dbReference>
<dbReference type="Pfam" id="PF09169">
    <property type="entry name" value="BRCA-2_helical"/>
    <property type="match status" value="1"/>
</dbReference>
<gene>
    <name evidence="9" type="ORF">TRFO_26029</name>
</gene>
<evidence type="ECO:0000256" key="4">
    <source>
        <dbReference type="ARBA" id="ARBA00023172"/>
    </source>
</evidence>
<keyword evidence="1" id="KW-0677">Repeat</keyword>
<feature type="region of interest" description="Disordered" evidence="6">
    <location>
        <begin position="23"/>
        <end position="59"/>
    </location>
</feature>
<evidence type="ECO:0000259" key="7">
    <source>
        <dbReference type="Pfam" id="PF09103"/>
    </source>
</evidence>
<dbReference type="InterPro" id="IPR015252">
    <property type="entry name" value="BRCA2_hlx"/>
</dbReference>
<evidence type="ECO:0000259" key="8">
    <source>
        <dbReference type="Pfam" id="PF09169"/>
    </source>
</evidence>
<dbReference type="InterPro" id="IPR012340">
    <property type="entry name" value="NA-bd_OB-fold"/>
</dbReference>
<keyword evidence="3" id="KW-0238">DNA-binding</keyword>
<evidence type="ECO:0000256" key="5">
    <source>
        <dbReference type="ARBA" id="ARBA00023204"/>
    </source>
</evidence>
<keyword evidence="4" id="KW-0233">DNA recombination</keyword>
<dbReference type="Gene3D" id="2.40.50.140">
    <property type="entry name" value="Nucleic acid-binding proteins"/>
    <property type="match status" value="3"/>
</dbReference>
<organism evidence="9 10">
    <name type="scientific">Tritrichomonas foetus</name>
    <dbReference type="NCBI Taxonomy" id="1144522"/>
    <lineage>
        <taxon>Eukaryota</taxon>
        <taxon>Metamonada</taxon>
        <taxon>Parabasalia</taxon>
        <taxon>Tritrichomonadida</taxon>
        <taxon>Tritrichomonadidae</taxon>
        <taxon>Tritrichomonas</taxon>
    </lineage>
</organism>
<dbReference type="GO" id="GO:0005634">
    <property type="term" value="C:nucleus"/>
    <property type="evidence" value="ECO:0007669"/>
    <property type="project" value="TreeGrafter"/>
</dbReference>
<dbReference type="SUPFAM" id="SSF50249">
    <property type="entry name" value="Nucleic acid-binding proteins"/>
    <property type="match status" value="2"/>
</dbReference>
<dbReference type="PANTHER" id="PTHR11289:SF0">
    <property type="entry name" value="BREAST CANCER TYPE 2 SUSCEPTIBILITY PROTEIN"/>
    <property type="match status" value="1"/>
</dbReference>
<feature type="domain" description="BRCA2 OB1" evidence="7">
    <location>
        <begin position="897"/>
        <end position="1002"/>
    </location>
</feature>
<proteinExistence type="predicted"/>
<feature type="domain" description="Breast cancer type 2 susceptibility protein helical" evidence="8">
    <location>
        <begin position="826"/>
        <end position="891"/>
    </location>
</feature>
<reference evidence="9" key="1">
    <citation type="submission" date="2016-10" db="EMBL/GenBank/DDBJ databases">
        <authorList>
            <person name="Benchimol M."/>
            <person name="Almeida L.G."/>
            <person name="Vasconcelos A.T."/>
            <person name="Perreira-Neves A."/>
            <person name="Rosa I.A."/>
            <person name="Tasca T."/>
            <person name="Bogo M.R."/>
            <person name="de Souza W."/>
        </authorList>
    </citation>
    <scope>NUCLEOTIDE SEQUENCE [LARGE SCALE GENOMIC DNA]</scope>
    <source>
        <strain evidence="9">K</strain>
    </source>
</reference>
<keyword evidence="2" id="KW-0227">DNA damage</keyword>
<dbReference type="RefSeq" id="XP_068359238.1">
    <property type="nucleotide sequence ID" value="XM_068504701.1"/>
</dbReference>
<dbReference type="Pfam" id="PF09103">
    <property type="entry name" value="BRCA-2_OB1"/>
    <property type="match status" value="1"/>
</dbReference>
<dbReference type="InterPro" id="IPR036315">
    <property type="entry name" value="BRCA2_hlx_sf"/>
</dbReference>
<dbReference type="OrthoDB" id="21095at2759"/>
<evidence type="ECO:0000256" key="1">
    <source>
        <dbReference type="ARBA" id="ARBA00022737"/>
    </source>
</evidence>
<dbReference type="GO" id="GO:0006355">
    <property type="term" value="P:regulation of DNA-templated transcription"/>
    <property type="evidence" value="ECO:0007669"/>
    <property type="project" value="TreeGrafter"/>
</dbReference>
<dbReference type="EMBL" id="MLAK01000737">
    <property type="protein sequence ID" value="OHT06102.1"/>
    <property type="molecule type" value="Genomic_DNA"/>
</dbReference>
<dbReference type="GeneID" id="94839405"/>
<feature type="compositionally biased region" description="Basic and acidic residues" evidence="6">
    <location>
        <begin position="38"/>
        <end position="47"/>
    </location>
</feature>
<dbReference type="Pfam" id="PF00634">
    <property type="entry name" value="BRCA2"/>
    <property type="match status" value="4"/>
</dbReference>
<evidence type="ECO:0000256" key="3">
    <source>
        <dbReference type="ARBA" id="ARBA00023125"/>
    </source>
</evidence>
<dbReference type="GO" id="GO:0000724">
    <property type="term" value="P:double-strand break repair via homologous recombination"/>
    <property type="evidence" value="ECO:0007669"/>
    <property type="project" value="InterPro"/>
</dbReference>
<dbReference type="InterPro" id="IPR002093">
    <property type="entry name" value="BRCA2_repeat"/>
</dbReference>
<dbReference type="PANTHER" id="PTHR11289">
    <property type="entry name" value="BREAST CANCER TYPE 2 SUSCEPTIBILITY PROTEIN BRCA2"/>
    <property type="match status" value="1"/>
</dbReference>
<dbReference type="InterPro" id="IPR015525">
    <property type="entry name" value="BRCA2"/>
</dbReference>
<evidence type="ECO:0000256" key="2">
    <source>
        <dbReference type="ARBA" id="ARBA00022763"/>
    </source>
</evidence>
<comment type="caution">
    <text evidence="9">The sequence shown here is derived from an EMBL/GenBank/DDBJ whole genome shotgun (WGS) entry which is preliminary data.</text>
</comment>
<dbReference type="SUPFAM" id="SSF81872">
    <property type="entry name" value="BRCA2 helical domain"/>
    <property type="match status" value="1"/>
</dbReference>
<evidence type="ECO:0000256" key="6">
    <source>
        <dbReference type="SAM" id="MobiDB-lite"/>
    </source>
</evidence>
<evidence type="ECO:0000313" key="9">
    <source>
        <dbReference type="EMBL" id="OHT06102.1"/>
    </source>
</evidence>
<dbReference type="VEuPathDB" id="TrichDB:TRFO_26029"/>
<dbReference type="GO" id="GO:0003677">
    <property type="term" value="F:DNA binding"/>
    <property type="evidence" value="ECO:0007669"/>
    <property type="project" value="UniProtKB-KW"/>
</dbReference>